<dbReference type="Proteomes" id="UP000325780">
    <property type="component" value="Unassembled WGS sequence"/>
</dbReference>
<dbReference type="OrthoDB" id="4243861at2759"/>
<name>A0A5N6U2A9_ASPAV</name>
<reference evidence="1 2" key="1">
    <citation type="submission" date="2019-04" db="EMBL/GenBank/DDBJ databases">
        <title>Friends and foes A comparative genomics study of 23 Aspergillus species from section Flavi.</title>
        <authorList>
            <consortium name="DOE Joint Genome Institute"/>
            <person name="Kjaerbolling I."/>
            <person name="Vesth T."/>
            <person name="Frisvad J.C."/>
            <person name="Nybo J.L."/>
            <person name="Theobald S."/>
            <person name="Kildgaard S."/>
            <person name="Isbrandt T."/>
            <person name="Kuo A."/>
            <person name="Sato A."/>
            <person name="Lyhne E.K."/>
            <person name="Kogle M.E."/>
            <person name="Wiebenga A."/>
            <person name="Kun R.S."/>
            <person name="Lubbers R.J."/>
            <person name="Makela M.R."/>
            <person name="Barry K."/>
            <person name="Chovatia M."/>
            <person name="Clum A."/>
            <person name="Daum C."/>
            <person name="Haridas S."/>
            <person name="He G."/>
            <person name="LaButti K."/>
            <person name="Lipzen A."/>
            <person name="Mondo S."/>
            <person name="Riley R."/>
            <person name="Salamov A."/>
            <person name="Simmons B.A."/>
            <person name="Magnuson J.K."/>
            <person name="Henrissat B."/>
            <person name="Mortensen U.H."/>
            <person name="Larsen T.O."/>
            <person name="Devries R.P."/>
            <person name="Grigoriev I.V."/>
            <person name="Machida M."/>
            <person name="Baker S.E."/>
            <person name="Andersen M.R."/>
        </authorList>
    </citation>
    <scope>NUCLEOTIDE SEQUENCE [LARGE SCALE GENOMIC DNA]</scope>
    <source>
        <strain evidence="1 2">IBT 18842</strain>
    </source>
</reference>
<keyword evidence="2" id="KW-1185">Reference proteome</keyword>
<evidence type="ECO:0000313" key="2">
    <source>
        <dbReference type="Proteomes" id="UP000325780"/>
    </source>
</evidence>
<sequence length="171" mass="19922">MEEQTRKMIMDQIHDTVRHFLSEAVSTPIRILGDTPTKIVESKDYLKSISVFVEKVQESVQECCPNAQTRFLAVNVYPERHSYFVLGLNNTHYDYETAHNDVTSIPVYVLRLSRRPRIFRFKDQDEKLAIRLAEMHNGHGKDPLPLLDDFTKTVQYHSPRRLLEALQSHAV</sequence>
<protein>
    <submittedName>
        <fullName evidence="1">Uncharacterized protein</fullName>
    </submittedName>
</protein>
<dbReference type="EMBL" id="ML742054">
    <property type="protein sequence ID" value="KAE8152371.1"/>
    <property type="molecule type" value="Genomic_DNA"/>
</dbReference>
<dbReference type="AlphaFoldDB" id="A0A5N6U2A9"/>
<organism evidence="1 2">
    <name type="scientific">Aspergillus avenaceus</name>
    <dbReference type="NCBI Taxonomy" id="36643"/>
    <lineage>
        <taxon>Eukaryota</taxon>
        <taxon>Fungi</taxon>
        <taxon>Dikarya</taxon>
        <taxon>Ascomycota</taxon>
        <taxon>Pezizomycotina</taxon>
        <taxon>Eurotiomycetes</taxon>
        <taxon>Eurotiomycetidae</taxon>
        <taxon>Eurotiales</taxon>
        <taxon>Aspergillaceae</taxon>
        <taxon>Aspergillus</taxon>
        <taxon>Aspergillus subgen. Circumdati</taxon>
    </lineage>
</organism>
<evidence type="ECO:0000313" key="1">
    <source>
        <dbReference type="EMBL" id="KAE8152371.1"/>
    </source>
</evidence>
<accession>A0A5N6U2A9</accession>
<proteinExistence type="predicted"/>
<gene>
    <name evidence="1" type="ORF">BDV25DRAFT_151225</name>
</gene>